<name>A0AAP0J999_9MAGN</name>
<dbReference type="PANTHER" id="PTHR48025:SF6">
    <property type="entry name" value="RRM DOMAIN-CONTAINING PROTEIN"/>
    <property type="match status" value="1"/>
</dbReference>
<feature type="region of interest" description="Disordered" evidence="3">
    <location>
        <begin position="259"/>
        <end position="295"/>
    </location>
</feature>
<dbReference type="InterPro" id="IPR035979">
    <property type="entry name" value="RBD_domain_sf"/>
</dbReference>
<dbReference type="InterPro" id="IPR050502">
    <property type="entry name" value="Euk_RNA-bind_prot"/>
</dbReference>
<feature type="domain" description="RRM" evidence="4">
    <location>
        <begin position="87"/>
        <end position="164"/>
    </location>
</feature>
<dbReference type="AlphaFoldDB" id="A0AAP0J999"/>
<dbReference type="InterPro" id="IPR000504">
    <property type="entry name" value="RRM_dom"/>
</dbReference>
<dbReference type="Proteomes" id="UP001417504">
    <property type="component" value="Unassembled WGS sequence"/>
</dbReference>
<dbReference type="GO" id="GO:0003729">
    <property type="term" value="F:mRNA binding"/>
    <property type="evidence" value="ECO:0007669"/>
    <property type="project" value="TreeGrafter"/>
</dbReference>
<gene>
    <name evidence="5" type="ORF">Sjap_010371</name>
</gene>
<dbReference type="PANTHER" id="PTHR48025">
    <property type="entry name" value="OS02G0815200 PROTEIN"/>
    <property type="match status" value="1"/>
</dbReference>
<dbReference type="SUPFAM" id="SSF54928">
    <property type="entry name" value="RNA-binding domain, RBD"/>
    <property type="match status" value="2"/>
</dbReference>
<comment type="caution">
    <text evidence="5">The sequence shown here is derived from an EMBL/GenBank/DDBJ whole genome shotgun (WGS) entry which is preliminary data.</text>
</comment>
<feature type="compositionally biased region" description="Acidic residues" evidence="3">
    <location>
        <begin position="266"/>
        <end position="276"/>
    </location>
</feature>
<dbReference type="SMART" id="SM00360">
    <property type="entry name" value="RRM"/>
    <property type="match status" value="2"/>
</dbReference>
<dbReference type="GO" id="GO:1901259">
    <property type="term" value="P:chloroplast rRNA processing"/>
    <property type="evidence" value="ECO:0007669"/>
    <property type="project" value="TreeGrafter"/>
</dbReference>
<evidence type="ECO:0000256" key="1">
    <source>
        <dbReference type="ARBA" id="ARBA00022884"/>
    </source>
</evidence>
<dbReference type="Gene3D" id="3.30.70.330">
    <property type="match status" value="2"/>
</dbReference>
<evidence type="ECO:0000313" key="5">
    <source>
        <dbReference type="EMBL" id="KAK9129884.1"/>
    </source>
</evidence>
<reference evidence="5 6" key="1">
    <citation type="submission" date="2024-01" db="EMBL/GenBank/DDBJ databases">
        <title>Genome assemblies of Stephania.</title>
        <authorList>
            <person name="Yang L."/>
        </authorList>
    </citation>
    <scope>NUCLEOTIDE SEQUENCE [LARGE SCALE GENOMIC DNA]</scope>
    <source>
        <strain evidence="5">QJT</strain>
        <tissue evidence="5">Leaf</tissue>
    </source>
</reference>
<keyword evidence="1 2" id="KW-0694">RNA-binding</keyword>
<evidence type="ECO:0000259" key="4">
    <source>
        <dbReference type="PROSITE" id="PS50102"/>
    </source>
</evidence>
<proteinExistence type="predicted"/>
<organism evidence="5 6">
    <name type="scientific">Stephania japonica</name>
    <dbReference type="NCBI Taxonomy" id="461633"/>
    <lineage>
        <taxon>Eukaryota</taxon>
        <taxon>Viridiplantae</taxon>
        <taxon>Streptophyta</taxon>
        <taxon>Embryophyta</taxon>
        <taxon>Tracheophyta</taxon>
        <taxon>Spermatophyta</taxon>
        <taxon>Magnoliopsida</taxon>
        <taxon>Ranunculales</taxon>
        <taxon>Menispermaceae</taxon>
        <taxon>Menispermoideae</taxon>
        <taxon>Cissampelideae</taxon>
        <taxon>Stephania</taxon>
    </lineage>
</organism>
<dbReference type="PROSITE" id="PS50102">
    <property type="entry name" value="RRM"/>
    <property type="match status" value="2"/>
</dbReference>
<dbReference type="GO" id="GO:0009535">
    <property type="term" value="C:chloroplast thylakoid membrane"/>
    <property type="evidence" value="ECO:0007669"/>
    <property type="project" value="TreeGrafter"/>
</dbReference>
<sequence length="295" mass="32123">MAAAPLQCRLAPSISSTSHPKRLSLTSINLRLSPPSLTLTLTLTLTSRLCPLVSLSKRKLGFQLYSAVQEISVEESKAEAGQDDKRRKLYVVNLPWRLSATEIKNMFGECGSVKDVEIIKGKDGRNRGYAFVMMGSAEEACAAIEKFDSYELSGRIIRVEFSKSLKKPSPPPVVPLTKETSHKLYVSNLAWKARASHLRELAISSSFNPVSARVVFDSPSGRSAGYGFVSFATKEEAEAALSALDGKELLGRPIRLKFSEKNVDESGTEPDEEDNAGGDGQIEEAKVSGDEPDEP</sequence>
<dbReference type="EMBL" id="JBBNAE010000004">
    <property type="protein sequence ID" value="KAK9129884.1"/>
    <property type="molecule type" value="Genomic_DNA"/>
</dbReference>
<dbReference type="Pfam" id="PF00076">
    <property type="entry name" value="RRM_1"/>
    <property type="match status" value="2"/>
</dbReference>
<evidence type="ECO:0000256" key="3">
    <source>
        <dbReference type="SAM" id="MobiDB-lite"/>
    </source>
</evidence>
<dbReference type="InterPro" id="IPR012677">
    <property type="entry name" value="Nucleotide-bd_a/b_plait_sf"/>
</dbReference>
<keyword evidence="6" id="KW-1185">Reference proteome</keyword>
<protein>
    <recommendedName>
        <fullName evidence="4">RRM domain-containing protein</fullName>
    </recommendedName>
</protein>
<feature type="domain" description="RRM" evidence="4">
    <location>
        <begin position="182"/>
        <end position="261"/>
    </location>
</feature>
<evidence type="ECO:0000256" key="2">
    <source>
        <dbReference type="PROSITE-ProRule" id="PRU00176"/>
    </source>
</evidence>
<accession>A0AAP0J999</accession>
<evidence type="ECO:0000313" key="6">
    <source>
        <dbReference type="Proteomes" id="UP001417504"/>
    </source>
</evidence>